<accession>A0AA97P915</accession>
<reference evidence="1" key="1">
    <citation type="journal article" date="2012" name="PLoS Genet.">
        <title>Comparative analysis of the genomes of two field isolates of the rice blast fungus Magnaporthe oryzae.</title>
        <authorList>
            <person name="Xue M."/>
            <person name="Yang J."/>
            <person name="Li Z."/>
            <person name="Hu S."/>
            <person name="Yao N."/>
            <person name="Dean R.A."/>
            <person name="Zhao W."/>
            <person name="Shen M."/>
            <person name="Zhang H."/>
            <person name="Li C."/>
            <person name="Liu L."/>
            <person name="Cao L."/>
            <person name="Xu X."/>
            <person name="Xing Y."/>
            <person name="Hsiang T."/>
            <person name="Zhang Z."/>
            <person name="Xu J.R."/>
            <person name="Peng Y.L."/>
        </authorList>
    </citation>
    <scope>NUCLEOTIDE SEQUENCE</scope>
    <source>
        <strain evidence="1">Y34</strain>
    </source>
</reference>
<dbReference type="Proteomes" id="UP000011086">
    <property type="component" value="Unassembled WGS sequence"/>
</dbReference>
<sequence>MEWVQMEQPHTNRTASPCTLAKAPYYLEDLDKLAAELNVSSNKVEIMH</sequence>
<protein>
    <submittedName>
        <fullName evidence="1">Uncharacterized protein</fullName>
    </submittedName>
</protein>
<organism evidence="1">
    <name type="scientific">Pyricularia oryzae (strain Y34)</name>
    <name type="common">Rice blast fungus</name>
    <name type="synonym">Magnaporthe oryzae</name>
    <dbReference type="NCBI Taxonomy" id="1143189"/>
    <lineage>
        <taxon>Eukaryota</taxon>
        <taxon>Fungi</taxon>
        <taxon>Dikarya</taxon>
        <taxon>Ascomycota</taxon>
        <taxon>Pezizomycotina</taxon>
        <taxon>Sordariomycetes</taxon>
        <taxon>Sordariomycetidae</taxon>
        <taxon>Magnaporthales</taxon>
        <taxon>Pyriculariaceae</taxon>
        <taxon>Pyricularia</taxon>
    </lineage>
</organism>
<proteinExistence type="predicted"/>
<evidence type="ECO:0000313" key="1">
    <source>
        <dbReference type="EMBL" id="ELQ44330.1"/>
    </source>
</evidence>
<gene>
    <name evidence="1" type="ORF">OOU_Y34scaffold00091g7</name>
</gene>
<name>A0AA97P915_PYRO3</name>
<dbReference type="AlphaFoldDB" id="A0AA97P915"/>
<dbReference type="EMBL" id="JH792851">
    <property type="protein sequence ID" value="ELQ44330.1"/>
    <property type="molecule type" value="Genomic_DNA"/>
</dbReference>